<evidence type="ECO:0000313" key="5">
    <source>
        <dbReference type="EMBL" id="QLJ53037.1"/>
    </source>
</evidence>
<comment type="similarity">
    <text evidence="1 4">Belongs to the eukaryotic ribosomal protein eL33 family.</text>
</comment>
<dbReference type="KEGG" id="flt:Sv326_0862"/>
<keyword evidence="3 4" id="KW-0687">Ribonucleoprotein</keyword>
<evidence type="ECO:0000313" key="6">
    <source>
        <dbReference type="Proteomes" id="UP000510821"/>
    </source>
</evidence>
<protein>
    <recommendedName>
        <fullName evidence="4">Large ribosomal subunit protein eL33</fullName>
    </recommendedName>
</protein>
<dbReference type="Pfam" id="PF01247">
    <property type="entry name" value="Ribosomal_L35Ae"/>
    <property type="match status" value="1"/>
</dbReference>
<dbReference type="Gene3D" id="2.40.10.190">
    <property type="entry name" value="translation elongation factor selb, chain A, domain 4"/>
    <property type="match status" value="1"/>
</dbReference>
<proteinExistence type="inferred from homology"/>
<dbReference type="HAMAP" id="MF_00573">
    <property type="entry name" value="Ribosomal_eL33"/>
    <property type="match status" value="1"/>
</dbReference>
<dbReference type="InterPro" id="IPR038661">
    <property type="entry name" value="Ribosomal_eL33_sf"/>
</dbReference>
<dbReference type="AlphaFoldDB" id="A0A7D6BAF5"/>
<keyword evidence="2 4" id="KW-0689">Ribosomal protein</keyword>
<sequence>MDARVVNYRRGKHNEYTNQYVVAIDGMTSKDEALKYVGKKVVWKTPSGNEIVGKITNTHGNGGAMLARFGKGLPGQVLGSILSVE</sequence>
<dbReference type="EMBL" id="CP058998">
    <property type="protein sequence ID" value="QLJ53037.1"/>
    <property type="molecule type" value="Genomic_DNA"/>
</dbReference>
<dbReference type="InterPro" id="IPR009000">
    <property type="entry name" value="Transl_B-barrel_sf"/>
</dbReference>
<reference evidence="6" key="1">
    <citation type="submission" date="2020-07" db="EMBL/GenBank/DDBJ databases">
        <title>Metabolic diversity and evolutionary history of the archaeal phylum ###Micrarchaeota### uncovered from a freshwater lake metagenome.</title>
        <authorList>
            <person name="Kadnikov V.V."/>
            <person name="Savvichev A.S."/>
            <person name="Mardanov A.V."/>
            <person name="Beletsky A.V."/>
            <person name="Chupakov A.V."/>
            <person name="Kokryatskaya N.M."/>
            <person name="Pimenov N.V."/>
            <person name="Ravin N.V."/>
        </authorList>
    </citation>
    <scope>NUCLEOTIDE SEQUENCE [LARGE SCALE GENOMIC DNA]</scope>
</reference>
<dbReference type="Proteomes" id="UP000510821">
    <property type="component" value="Chromosome"/>
</dbReference>
<organism evidence="5 6">
    <name type="scientific">Fermentimicrarchaeum limneticum</name>
    <dbReference type="NCBI Taxonomy" id="2795018"/>
    <lineage>
        <taxon>Archaea</taxon>
        <taxon>Candidatus Micrarchaeota</taxon>
        <taxon>Candidatus Fermentimicrarchaeales</taxon>
        <taxon>Candidatus Fermentimicrarchaeaceae</taxon>
        <taxon>Candidatus Fermentimicrarchaeum</taxon>
    </lineage>
</organism>
<dbReference type="GO" id="GO:1990904">
    <property type="term" value="C:ribonucleoprotein complex"/>
    <property type="evidence" value="ECO:0007669"/>
    <property type="project" value="UniProtKB-KW"/>
</dbReference>
<evidence type="ECO:0000256" key="3">
    <source>
        <dbReference type="ARBA" id="ARBA00023274"/>
    </source>
</evidence>
<gene>
    <name evidence="4" type="primary">rpl35ae</name>
    <name evidence="5" type="ORF">Sv326_0862</name>
</gene>
<dbReference type="NCBIfam" id="NF003326">
    <property type="entry name" value="PRK04337.1"/>
    <property type="match status" value="1"/>
</dbReference>
<dbReference type="PANTHER" id="PTHR10902">
    <property type="entry name" value="60S RIBOSOMAL PROTEIN L35A"/>
    <property type="match status" value="1"/>
</dbReference>
<name>A0A7D6BAF5_FERL1</name>
<evidence type="ECO:0000256" key="1">
    <source>
        <dbReference type="ARBA" id="ARBA00009269"/>
    </source>
</evidence>
<dbReference type="InterPro" id="IPR001780">
    <property type="entry name" value="Ribosomal_eL33"/>
</dbReference>
<dbReference type="GO" id="GO:0005840">
    <property type="term" value="C:ribosome"/>
    <property type="evidence" value="ECO:0007669"/>
    <property type="project" value="UniProtKB-KW"/>
</dbReference>
<dbReference type="GO" id="GO:0003735">
    <property type="term" value="F:structural constituent of ribosome"/>
    <property type="evidence" value="ECO:0007669"/>
    <property type="project" value="InterPro"/>
</dbReference>
<dbReference type="SUPFAM" id="SSF50447">
    <property type="entry name" value="Translation proteins"/>
    <property type="match status" value="1"/>
</dbReference>
<dbReference type="GO" id="GO:0006412">
    <property type="term" value="P:translation"/>
    <property type="evidence" value="ECO:0007669"/>
    <property type="project" value="UniProtKB-UniRule"/>
</dbReference>
<evidence type="ECO:0000256" key="2">
    <source>
        <dbReference type="ARBA" id="ARBA00022980"/>
    </source>
</evidence>
<evidence type="ECO:0000256" key="4">
    <source>
        <dbReference type="HAMAP-Rule" id="MF_00573"/>
    </source>
</evidence>
<accession>A0A7D6BAF5</accession>